<evidence type="ECO:0000313" key="2">
    <source>
        <dbReference type="Proteomes" id="UP001560573"/>
    </source>
</evidence>
<comment type="caution">
    <text evidence="1">The sequence shown here is derived from an EMBL/GenBank/DDBJ whole genome shotgun (WGS) entry which is preliminary data.</text>
</comment>
<protein>
    <submittedName>
        <fullName evidence="1">Uncharacterized protein</fullName>
    </submittedName>
</protein>
<reference evidence="1 2" key="1">
    <citation type="submission" date="2023-07" db="EMBL/GenBank/DDBJ databases">
        <authorList>
            <person name="Lian W.-H."/>
        </authorList>
    </citation>
    <scope>NUCLEOTIDE SEQUENCE [LARGE SCALE GENOMIC DNA]</scope>
    <source>
        <strain evidence="1 2">SYSU DXS3180</strain>
    </source>
</reference>
<dbReference type="RefSeq" id="WP_369331731.1">
    <property type="nucleotide sequence ID" value="NZ_JAULBC010000008.1"/>
</dbReference>
<dbReference type="EMBL" id="JAULBC010000008">
    <property type="protein sequence ID" value="MEX6690317.1"/>
    <property type="molecule type" value="Genomic_DNA"/>
</dbReference>
<proteinExistence type="predicted"/>
<dbReference type="Proteomes" id="UP001560573">
    <property type="component" value="Unassembled WGS sequence"/>
</dbReference>
<gene>
    <name evidence="1" type="ORF">QTN47_22595</name>
</gene>
<sequence length="105" mass="11080">MVGALSGSASAAGLKGAASQLQAQLLNSGDLANFLNNPDGVTNNNLPRAYLNWLFFDENFDPIASDATTGNGSGAMRVTGSGDWQISCSIRYKSACQRICFRVCK</sequence>
<evidence type="ECO:0000313" key="1">
    <source>
        <dbReference type="EMBL" id="MEX6690317.1"/>
    </source>
</evidence>
<keyword evidence="2" id="KW-1185">Reference proteome</keyword>
<organism evidence="1 2">
    <name type="scientific">Danxiaibacter flavus</name>
    <dbReference type="NCBI Taxonomy" id="3049108"/>
    <lineage>
        <taxon>Bacteria</taxon>
        <taxon>Pseudomonadati</taxon>
        <taxon>Bacteroidota</taxon>
        <taxon>Chitinophagia</taxon>
        <taxon>Chitinophagales</taxon>
        <taxon>Chitinophagaceae</taxon>
        <taxon>Danxiaibacter</taxon>
    </lineage>
</organism>
<name>A0ABV3ZKA2_9BACT</name>
<accession>A0ABV3ZKA2</accession>